<dbReference type="Gene3D" id="1.10.390.10">
    <property type="entry name" value="Neutral Protease Domain 2"/>
    <property type="match status" value="1"/>
</dbReference>
<dbReference type="SUPFAM" id="SSF55486">
    <property type="entry name" value="Metalloproteases ('zincins'), catalytic domain"/>
    <property type="match status" value="1"/>
</dbReference>
<dbReference type="RefSeq" id="WP_181752298.1">
    <property type="nucleotide sequence ID" value="NZ_JACEIQ010000012.1"/>
</dbReference>
<reference evidence="5 6" key="1">
    <citation type="submission" date="2020-07" db="EMBL/GenBank/DDBJ databases">
        <authorList>
            <person name="Feng H."/>
        </authorList>
    </citation>
    <scope>NUCLEOTIDE SEQUENCE [LARGE SCALE GENOMIC DNA]</scope>
    <source>
        <strain evidence="6">s-10</strain>
    </source>
</reference>
<evidence type="ECO:0000256" key="1">
    <source>
        <dbReference type="PIRSR" id="PIRSR634015-1"/>
    </source>
</evidence>
<evidence type="ECO:0000313" key="5">
    <source>
        <dbReference type="EMBL" id="MBA4495051.1"/>
    </source>
</evidence>
<dbReference type="PANTHER" id="PTHR45726">
    <property type="entry name" value="LEUKOTRIENE A-4 HYDROLASE"/>
    <property type="match status" value="1"/>
</dbReference>
<feature type="binding site" evidence="2">
    <location>
        <position position="360"/>
    </location>
    <ligand>
        <name>Zn(2+)</name>
        <dbReference type="ChEBI" id="CHEBI:29105"/>
        <note>catalytic</note>
    </ligand>
</feature>
<dbReference type="Gene3D" id="2.60.40.1730">
    <property type="entry name" value="tricorn interacting facor f3 domain"/>
    <property type="match status" value="1"/>
</dbReference>
<evidence type="ECO:0000313" key="6">
    <source>
        <dbReference type="Proteomes" id="UP000535491"/>
    </source>
</evidence>
<evidence type="ECO:0000256" key="3">
    <source>
        <dbReference type="SAM" id="SignalP"/>
    </source>
</evidence>
<feature type="signal peptide" evidence="3">
    <location>
        <begin position="1"/>
        <end position="32"/>
    </location>
</feature>
<dbReference type="InterPro" id="IPR042097">
    <property type="entry name" value="Aminopeptidase_N-like_N_sf"/>
</dbReference>
<feature type="chain" id="PRO_5031238703" evidence="3">
    <location>
        <begin position="33"/>
        <end position="502"/>
    </location>
</feature>
<comment type="caution">
    <text evidence="5">The sequence shown here is derived from an EMBL/GenBank/DDBJ whole genome shotgun (WGS) entry which is preliminary data.</text>
</comment>
<keyword evidence="2" id="KW-0479">Metal-binding</keyword>
<dbReference type="InterPro" id="IPR014782">
    <property type="entry name" value="Peptidase_M1_dom"/>
</dbReference>
<dbReference type="Pfam" id="PF01433">
    <property type="entry name" value="Peptidase_M1"/>
    <property type="match status" value="1"/>
</dbReference>
<keyword evidence="6" id="KW-1185">Reference proteome</keyword>
<dbReference type="EMBL" id="JACEIQ010000012">
    <property type="protein sequence ID" value="MBA4495051.1"/>
    <property type="molecule type" value="Genomic_DNA"/>
</dbReference>
<dbReference type="SUPFAM" id="SSF63737">
    <property type="entry name" value="Leukotriene A4 hydrolase N-terminal domain"/>
    <property type="match status" value="1"/>
</dbReference>
<feature type="active site" description="Proton acceptor" evidence="1">
    <location>
        <position position="361"/>
    </location>
</feature>
<organism evidence="5 6">
    <name type="scientific">Paenactinomyces guangxiensis</name>
    <dbReference type="NCBI Taxonomy" id="1490290"/>
    <lineage>
        <taxon>Bacteria</taxon>
        <taxon>Bacillati</taxon>
        <taxon>Bacillota</taxon>
        <taxon>Bacilli</taxon>
        <taxon>Bacillales</taxon>
        <taxon>Thermoactinomycetaceae</taxon>
        <taxon>Paenactinomyces</taxon>
    </lineage>
</organism>
<dbReference type="GO" id="GO:0008270">
    <property type="term" value="F:zinc ion binding"/>
    <property type="evidence" value="ECO:0007669"/>
    <property type="project" value="InterPro"/>
</dbReference>
<dbReference type="Proteomes" id="UP000535491">
    <property type="component" value="Unassembled WGS sequence"/>
</dbReference>
<feature type="domain" description="Peptidase M1 membrane alanine aminopeptidase" evidence="4">
    <location>
        <begin position="301"/>
        <end position="492"/>
    </location>
</feature>
<accession>A0A7W1WS54</accession>
<name>A0A7W1WS54_9BACL</name>
<dbReference type="CDD" id="cd09604">
    <property type="entry name" value="M1_APN_like"/>
    <property type="match status" value="1"/>
</dbReference>
<evidence type="ECO:0000259" key="4">
    <source>
        <dbReference type="Pfam" id="PF01433"/>
    </source>
</evidence>
<feature type="binding site" evidence="2">
    <location>
        <position position="364"/>
    </location>
    <ligand>
        <name>Zn(2+)</name>
        <dbReference type="ChEBI" id="CHEBI:29105"/>
        <note>catalytic</note>
    </ligand>
</feature>
<evidence type="ECO:0000256" key="2">
    <source>
        <dbReference type="PIRSR" id="PIRSR634015-3"/>
    </source>
</evidence>
<keyword evidence="2" id="KW-0862">Zinc</keyword>
<gene>
    <name evidence="5" type="ORF">H1191_12100</name>
</gene>
<dbReference type="AlphaFoldDB" id="A0A7W1WS54"/>
<dbReference type="InterPro" id="IPR027268">
    <property type="entry name" value="Peptidase_M4/M1_CTD_sf"/>
</dbReference>
<proteinExistence type="predicted"/>
<protein>
    <submittedName>
        <fullName evidence="5">M1 family metallopeptidase</fullName>
    </submittedName>
</protein>
<keyword evidence="3" id="KW-0732">Signal</keyword>
<comment type="cofactor">
    <cofactor evidence="2">
        <name>Zn(2+)</name>
        <dbReference type="ChEBI" id="CHEBI:29105"/>
    </cofactor>
    <text evidence="2">Binds 1 zinc ion per subunit.</text>
</comment>
<dbReference type="GO" id="GO:0008237">
    <property type="term" value="F:metallopeptidase activity"/>
    <property type="evidence" value="ECO:0007669"/>
    <property type="project" value="InterPro"/>
</dbReference>
<feature type="active site" description="Proton donor" evidence="1">
    <location>
        <position position="435"/>
    </location>
</feature>
<dbReference type="InterPro" id="IPR034015">
    <property type="entry name" value="M1_LTA4H"/>
</dbReference>
<dbReference type="PANTHER" id="PTHR45726:SF3">
    <property type="entry name" value="LEUKOTRIENE A-4 HYDROLASE"/>
    <property type="match status" value="1"/>
</dbReference>
<feature type="binding site" evidence="2">
    <location>
        <position position="383"/>
    </location>
    <ligand>
        <name>Zn(2+)</name>
        <dbReference type="ChEBI" id="CHEBI:29105"/>
        <note>catalytic</note>
    </ligand>
</feature>
<sequence>MNWKKVIKYSVQAASITSLLIGSVLTPSIAFANSTPRNIEPGAYQLPDQEISKTDLRQKFVYPSTDRGKKGEVGPSHPDYKMNVFYDSQAHTIKGTMTVRFTNNLNRELKDLYFNLWGNAAVFKENGGGMNVQSVQVNGKKADFELKETALHIQKISLKQGRKASVQMKFSVSVPHAQDRFGWYGSTVSLGNWFPILAVYDEEGWNIDPYFPYGESFYSLTGNFDVTVTTDKSQVIATTGTEVGKPRVTGNLATHRFKAKNVRDFAMEMDPSYHVKSGMAGKVKVNVYYTDQHAKFADAMLESGIDSINLFSEKFGQYPWPELDVVSMEGWFGGMEYPQLIMISITDQSTEAGVKSVTAHENGHQWFYGIIGNNEYDEPWLDESFATFSAALYNGRLDQLTTAPPDDPYYHLSSKVSDFTARGDEGIDAYYYTIYSYGARTLNDLRKELGDEQFYRSMQAYFKEKKFAVATTEDFMRIMEQTSGRDLSKFFAEHRVYLSDQQ</sequence>